<dbReference type="SMART" id="SM00382">
    <property type="entry name" value="AAA"/>
    <property type="match status" value="2"/>
</dbReference>
<dbReference type="InterPro" id="IPR013525">
    <property type="entry name" value="ABC2_TM"/>
</dbReference>
<dbReference type="FunFam" id="3.40.50.300:FF:000054">
    <property type="entry name" value="ABC multidrug transporter atrF"/>
    <property type="match status" value="1"/>
</dbReference>
<feature type="transmembrane region" description="Helical" evidence="10">
    <location>
        <begin position="1381"/>
        <end position="1400"/>
    </location>
</feature>
<feature type="domain" description="ABC transporter" evidence="11">
    <location>
        <begin position="108"/>
        <end position="363"/>
    </location>
</feature>
<dbReference type="PROSITE" id="PS00211">
    <property type="entry name" value="ABC_TRANSPORTER_1"/>
    <property type="match status" value="1"/>
</dbReference>
<dbReference type="Gene3D" id="2.60.40.10">
    <property type="entry name" value="Immunoglobulins"/>
    <property type="match status" value="1"/>
</dbReference>
<keyword evidence="8 10" id="KW-0472">Membrane</keyword>
<organism evidence="12 13">
    <name type="scientific">Fusarium denticulatum</name>
    <dbReference type="NCBI Taxonomy" id="48507"/>
    <lineage>
        <taxon>Eukaryota</taxon>
        <taxon>Fungi</taxon>
        <taxon>Dikarya</taxon>
        <taxon>Ascomycota</taxon>
        <taxon>Pezizomycotina</taxon>
        <taxon>Sordariomycetes</taxon>
        <taxon>Hypocreomycetidae</taxon>
        <taxon>Hypocreales</taxon>
        <taxon>Nectriaceae</taxon>
        <taxon>Fusarium</taxon>
        <taxon>Fusarium fujikuroi species complex</taxon>
    </lineage>
</organism>
<reference evidence="12 13" key="1">
    <citation type="submission" date="2020-05" db="EMBL/GenBank/DDBJ databases">
        <title>Identification and distribution of gene clusters putatively required for synthesis of sphingolipid metabolism inhibitors in phylogenetically diverse species of the filamentous fungus Fusarium.</title>
        <authorList>
            <person name="Kim H.-S."/>
            <person name="Busman M."/>
            <person name="Brown D.W."/>
            <person name="Divon H."/>
            <person name="Uhlig S."/>
            <person name="Proctor R.H."/>
        </authorList>
    </citation>
    <scope>NUCLEOTIDE SEQUENCE [LARGE SCALE GENOMIC DNA]</scope>
    <source>
        <strain evidence="12 13">NRRL 25311</strain>
    </source>
</reference>
<evidence type="ECO:0000313" key="13">
    <source>
        <dbReference type="Proteomes" id="UP000562682"/>
    </source>
</evidence>
<feature type="transmembrane region" description="Helical" evidence="10">
    <location>
        <begin position="512"/>
        <end position="537"/>
    </location>
</feature>
<evidence type="ECO:0000256" key="5">
    <source>
        <dbReference type="ARBA" id="ARBA00022741"/>
    </source>
</evidence>
<keyword evidence="4 10" id="KW-0812">Transmembrane</keyword>
<feature type="transmembrane region" description="Helical" evidence="10">
    <location>
        <begin position="1257"/>
        <end position="1280"/>
    </location>
</feature>
<evidence type="ECO:0000256" key="6">
    <source>
        <dbReference type="ARBA" id="ARBA00022840"/>
    </source>
</evidence>
<dbReference type="InterPro" id="IPR029481">
    <property type="entry name" value="ABC_trans_N"/>
</dbReference>
<feature type="transmembrane region" description="Helical" evidence="10">
    <location>
        <begin position="1223"/>
        <end position="1245"/>
    </location>
</feature>
<feature type="transmembrane region" description="Helical" evidence="10">
    <location>
        <begin position="434"/>
        <end position="458"/>
    </location>
</feature>
<evidence type="ECO:0000256" key="1">
    <source>
        <dbReference type="ARBA" id="ARBA00004141"/>
    </source>
</evidence>
<feature type="region of interest" description="Disordered" evidence="9">
    <location>
        <begin position="23"/>
        <end position="47"/>
    </location>
</feature>
<comment type="similarity">
    <text evidence="2">Belongs to the ABC transporter superfamily. ABCG family. PDR (TC 3.A.1.205) subfamily.</text>
</comment>
<dbReference type="Pfam" id="PF00005">
    <property type="entry name" value="ABC_tran"/>
    <property type="match status" value="2"/>
</dbReference>
<dbReference type="InterPro" id="IPR017871">
    <property type="entry name" value="ABC_transporter-like_CS"/>
</dbReference>
<feature type="transmembrane region" description="Helical" evidence="10">
    <location>
        <begin position="543"/>
        <end position="564"/>
    </location>
</feature>
<evidence type="ECO:0000256" key="3">
    <source>
        <dbReference type="ARBA" id="ARBA00022448"/>
    </source>
</evidence>
<dbReference type="InterPro" id="IPR027417">
    <property type="entry name" value="P-loop_NTPase"/>
</dbReference>
<feature type="transmembrane region" description="Helical" evidence="10">
    <location>
        <begin position="1185"/>
        <end position="1211"/>
    </location>
</feature>
<dbReference type="GO" id="GO:0016887">
    <property type="term" value="F:ATP hydrolysis activity"/>
    <property type="evidence" value="ECO:0007669"/>
    <property type="project" value="InterPro"/>
</dbReference>
<keyword evidence="7 10" id="KW-1133">Transmembrane helix</keyword>
<feature type="transmembrane region" description="Helical" evidence="10">
    <location>
        <begin position="1141"/>
        <end position="1164"/>
    </location>
</feature>
<sequence length="1480" mass="165237">MASSSSTTSVDNPDETIGNIARQVTTTSIHRPGDGTNNAISPRKGSNLDPFSPRFDVAAWTRSFVNMFDSDPSAAPHRTVGVAYTNLSVCGSSYGSQYQKTVGNILWSTVSDLVGRLTGRTRCQVRILEDFDGIVEPGEMLLVLGPPGSGCSTLLKVLAGRIEGLQVSAESIINYRGMDPADMHTRFRGDIMYNAEVDVHLPALTVGDTLEFAARARVPSVIPGGFTSKQFGRILRDVTMAMFRITHTTNSKVGNDYIRGISGGERKRVSIAEAALVRAKLQCWDNSTRGLDSDNAISFCETLRAQADVMGIAAVVAIYQAPQSAYDTTADFLTSMTSPQERRVRPGWEAKVPRTSAEFAARWQASTERESLMAQLLAYQSQHPRDERWKEFAASHKAERSAAQRVNSPYTIPFPRQVELCLWRSWKRLLADPAFTLAQLTFNLIMGFVLGSMFYNLAEDTSTLYYRGGLIFFAMLFNAFASELEVLTLYAQRPVVEKHNQYALYHQSAEAIASYVMELPYKTTNTIVFNLILYFLAQLRQDAGAFFFFILTSYLILLTMSGVYRTVACVTRTSHQAMVPSAILTLGLMLYSRFTLPVRSMRGWARWINYINPLAYGFEALMVNELHGRQFPCAHIIPSGLAYGSLTASQRTCAVVGAVPGSTVVDGGAYLEGTYQYDHAHKWRNIGILFGFTVFFFFTYVLSAEYARPAPNRGEVLVFRRGRSSPDSWNHPKDAENQCPSQQVMEKSSMASVEQTIATSKPSSPSACGKSVFHWEDVCYDINIKGETRRILDHVDGWVQPGVTTVLMGASGAGKTTLLDSLAGRISIGVLSGSTLVDGKSTGRSFPHQIGYVQQQDLHLNTMTVREALEFSALLRQSDTIPRDEKLAYVNEVVSILDMAEYVDAIVGVPGEGLNVEQRKRLTIGIELAARPQLLVFFDEPTSGLDSQTSWAICDLIERLARSGQAILCTIHQPSAMLFARFNRLLLLQPGGKTVYFGDIGQNSRIMIDYLERNGAPTCPPEANPAEWMLKTTLPSTEGPQWFDVWRASPEYSAVKEELVRLRSKASIATSLTQVAGVESHDGEFVVSFSRQFREAFWRITKHFWRSPVYIWSKLSVTILFSLFIGFSFRADNSLQGLQNQLYSFFMCLLIFNPFSKQIMPMFIPQRALYEVRERPSKIYRWTAFILSNVLIELVWNSFTAVIFFFCWYYPAGFVQNTTSDDVHIRGFTVFLFIWQLILWISTFSQLAISAIETADLAGVPASLISVFCMAFCGVGVARVDLPSIWRDFMYRVSPMTYLVSGALSTGIHGSDVNCSTQELVRVPGYNGQNCSSFLSQFVERMGGYLVNPSATDECVYCSMSTTDQYLSQFDMSYDDRWRNFGVGWVFIIFNIAATCGLYCKFKVELDAAEGFKVAVEVMTNGTAPIDMLVQTYVGYSVQKAGHPIKSLENFDKVRLEPNHSQAVSCKYRTYFNAKKRLLH</sequence>
<gene>
    <name evidence="12" type="ORF">FDENT_11929</name>
</gene>
<dbReference type="CDD" id="cd03232">
    <property type="entry name" value="ABCG_PDR_domain2"/>
    <property type="match status" value="1"/>
</dbReference>
<dbReference type="GO" id="GO:0016020">
    <property type="term" value="C:membrane"/>
    <property type="evidence" value="ECO:0007669"/>
    <property type="project" value="UniProtKB-SubCell"/>
</dbReference>
<dbReference type="EMBL" id="JAAOAK010000394">
    <property type="protein sequence ID" value="KAF5668313.1"/>
    <property type="molecule type" value="Genomic_DNA"/>
</dbReference>
<feature type="transmembrane region" description="Helical" evidence="10">
    <location>
        <begin position="470"/>
        <end position="491"/>
    </location>
</feature>
<dbReference type="Pfam" id="PF06422">
    <property type="entry name" value="PDR_CDR"/>
    <property type="match status" value="2"/>
</dbReference>
<dbReference type="Pfam" id="PF01061">
    <property type="entry name" value="ABC2_membrane"/>
    <property type="match status" value="2"/>
</dbReference>
<dbReference type="InterPro" id="IPR010929">
    <property type="entry name" value="PDR_CDR_ABC"/>
</dbReference>
<keyword evidence="5" id="KW-0547">Nucleotide-binding</keyword>
<feature type="transmembrane region" description="Helical" evidence="10">
    <location>
        <begin position="1109"/>
        <end position="1129"/>
    </location>
</feature>
<dbReference type="SUPFAM" id="SSF52540">
    <property type="entry name" value="P-loop containing nucleoside triphosphate hydrolases"/>
    <property type="match status" value="2"/>
</dbReference>
<dbReference type="InterPro" id="IPR034003">
    <property type="entry name" value="ABCG_PDR_2"/>
</dbReference>
<keyword evidence="13" id="KW-1185">Reference proteome</keyword>
<evidence type="ECO:0000259" key="11">
    <source>
        <dbReference type="PROSITE" id="PS50893"/>
    </source>
</evidence>
<feature type="transmembrane region" description="Helical" evidence="10">
    <location>
        <begin position="576"/>
        <end position="594"/>
    </location>
</feature>
<dbReference type="GO" id="GO:0005524">
    <property type="term" value="F:ATP binding"/>
    <property type="evidence" value="ECO:0007669"/>
    <property type="project" value="UniProtKB-KW"/>
</dbReference>
<evidence type="ECO:0000256" key="10">
    <source>
        <dbReference type="SAM" id="Phobius"/>
    </source>
</evidence>
<dbReference type="Pfam" id="PF14510">
    <property type="entry name" value="ABC_trans_N"/>
    <property type="match status" value="1"/>
</dbReference>
<proteinExistence type="inferred from homology"/>
<dbReference type="GO" id="GO:0140359">
    <property type="term" value="F:ABC-type transporter activity"/>
    <property type="evidence" value="ECO:0007669"/>
    <property type="project" value="InterPro"/>
</dbReference>
<feature type="domain" description="ABC transporter" evidence="11">
    <location>
        <begin position="773"/>
        <end position="1016"/>
    </location>
</feature>
<dbReference type="Gene3D" id="3.40.50.300">
    <property type="entry name" value="P-loop containing nucleotide triphosphate hydrolases"/>
    <property type="match status" value="2"/>
</dbReference>
<accession>A0A8H5WS51</accession>
<feature type="compositionally biased region" description="Polar residues" evidence="9">
    <location>
        <begin position="23"/>
        <end position="40"/>
    </location>
</feature>
<feature type="transmembrane region" description="Helical" evidence="10">
    <location>
        <begin position="686"/>
        <end position="703"/>
    </location>
</feature>
<dbReference type="InterPro" id="IPR013783">
    <property type="entry name" value="Ig-like_fold"/>
</dbReference>
<evidence type="ECO:0000256" key="8">
    <source>
        <dbReference type="ARBA" id="ARBA00023136"/>
    </source>
</evidence>
<keyword evidence="6" id="KW-0067">ATP-binding</keyword>
<evidence type="ECO:0000256" key="7">
    <source>
        <dbReference type="ARBA" id="ARBA00022989"/>
    </source>
</evidence>
<dbReference type="PANTHER" id="PTHR19241">
    <property type="entry name" value="ATP-BINDING CASSETTE TRANSPORTER"/>
    <property type="match status" value="1"/>
</dbReference>
<comment type="caution">
    <text evidence="12">The sequence shown here is derived from an EMBL/GenBank/DDBJ whole genome shotgun (WGS) entry which is preliminary data.</text>
</comment>
<dbReference type="Proteomes" id="UP000562682">
    <property type="component" value="Unassembled WGS sequence"/>
</dbReference>
<keyword evidence="3" id="KW-0813">Transport</keyword>
<evidence type="ECO:0000256" key="2">
    <source>
        <dbReference type="ARBA" id="ARBA00006012"/>
    </source>
</evidence>
<evidence type="ECO:0000256" key="4">
    <source>
        <dbReference type="ARBA" id="ARBA00022692"/>
    </source>
</evidence>
<dbReference type="InterPro" id="IPR003593">
    <property type="entry name" value="AAA+_ATPase"/>
</dbReference>
<name>A0A8H5WS51_9HYPO</name>
<protein>
    <submittedName>
        <fullName evidence="12">ABC transporter</fullName>
    </submittedName>
</protein>
<dbReference type="InterPro" id="IPR003439">
    <property type="entry name" value="ABC_transporter-like_ATP-bd"/>
</dbReference>
<comment type="subcellular location">
    <subcellularLocation>
        <location evidence="1">Membrane</location>
        <topology evidence="1">Multi-pass membrane protein</topology>
    </subcellularLocation>
</comment>
<dbReference type="PROSITE" id="PS50893">
    <property type="entry name" value="ABC_TRANSPORTER_2"/>
    <property type="match status" value="2"/>
</dbReference>
<evidence type="ECO:0000256" key="9">
    <source>
        <dbReference type="SAM" id="MobiDB-lite"/>
    </source>
</evidence>
<evidence type="ECO:0000313" key="12">
    <source>
        <dbReference type="EMBL" id="KAF5668313.1"/>
    </source>
</evidence>